<feature type="compositionally biased region" description="Acidic residues" evidence="2">
    <location>
        <begin position="270"/>
        <end position="281"/>
    </location>
</feature>
<evidence type="ECO:0000256" key="1">
    <source>
        <dbReference type="SAM" id="Coils"/>
    </source>
</evidence>
<name>A0A9W7FRX9_9STRA</name>
<feature type="region of interest" description="Disordered" evidence="2">
    <location>
        <begin position="266"/>
        <end position="287"/>
    </location>
</feature>
<dbReference type="AlphaFoldDB" id="A0A9W7FRX9"/>
<evidence type="ECO:0000313" key="3">
    <source>
        <dbReference type="EMBL" id="GMI16960.1"/>
    </source>
</evidence>
<evidence type="ECO:0000313" key="4">
    <source>
        <dbReference type="Proteomes" id="UP001165122"/>
    </source>
</evidence>
<sequence>MLSASGLGLGPSNSLSSSLTSSHRDLSLSIEESNEATETYRKTFVEEGKTLRRLTRSITEITSETDSLKSTTLDLHASLSSSSLPSLQSLRELLLLKERELEDLKKLEEETVKRIEREKVHFIGASEELRSQITSKVESRNETFARLSSHSSSSTTLDLLSQFQKTSSNLETLKTRLDTILTSQDTALVKVASLQTKLKATNRDTVSTNKTLLTVSSNIDSLTSTPFSQLGGFLENKMDVNGGKEHIGKVKDRYRDRYMVDNFHERIGGEEESEEESDDDEVLRKMI</sequence>
<keyword evidence="4" id="KW-1185">Reference proteome</keyword>
<evidence type="ECO:0000256" key="2">
    <source>
        <dbReference type="SAM" id="MobiDB-lite"/>
    </source>
</evidence>
<keyword evidence="1" id="KW-0175">Coiled coil</keyword>
<dbReference type="OrthoDB" id="10564850at2759"/>
<gene>
    <name evidence="3" type="ORF">TrLO_g9823</name>
</gene>
<dbReference type="Proteomes" id="UP001165122">
    <property type="component" value="Unassembled WGS sequence"/>
</dbReference>
<protein>
    <submittedName>
        <fullName evidence="3">Uncharacterized protein</fullName>
    </submittedName>
</protein>
<feature type="region of interest" description="Disordered" evidence="2">
    <location>
        <begin position="1"/>
        <end position="20"/>
    </location>
</feature>
<feature type="coiled-coil region" evidence="1">
    <location>
        <begin position="87"/>
        <end position="118"/>
    </location>
</feature>
<organism evidence="3 4">
    <name type="scientific">Triparma laevis f. longispina</name>
    <dbReference type="NCBI Taxonomy" id="1714387"/>
    <lineage>
        <taxon>Eukaryota</taxon>
        <taxon>Sar</taxon>
        <taxon>Stramenopiles</taxon>
        <taxon>Ochrophyta</taxon>
        <taxon>Bolidophyceae</taxon>
        <taxon>Parmales</taxon>
        <taxon>Triparmaceae</taxon>
        <taxon>Triparma</taxon>
    </lineage>
</organism>
<dbReference type="EMBL" id="BRXW01000271">
    <property type="protein sequence ID" value="GMI16960.1"/>
    <property type="molecule type" value="Genomic_DNA"/>
</dbReference>
<proteinExistence type="predicted"/>
<accession>A0A9W7FRX9</accession>
<comment type="caution">
    <text evidence="3">The sequence shown here is derived from an EMBL/GenBank/DDBJ whole genome shotgun (WGS) entry which is preliminary data.</text>
</comment>
<reference evidence="4" key="1">
    <citation type="journal article" date="2023" name="Commun. Biol.">
        <title>Genome analysis of Parmales, the sister group of diatoms, reveals the evolutionary specialization of diatoms from phago-mixotrophs to photoautotrophs.</title>
        <authorList>
            <person name="Ban H."/>
            <person name="Sato S."/>
            <person name="Yoshikawa S."/>
            <person name="Yamada K."/>
            <person name="Nakamura Y."/>
            <person name="Ichinomiya M."/>
            <person name="Sato N."/>
            <person name="Blanc-Mathieu R."/>
            <person name="Endo H."/>
            <person name="Kuwata A."/>
            <person name="Ogata H."/>
        </authorList>
    </citation>
    <scope>NUCLEOTIDE SEQUENCE [LARGE SCALE GENOMIC DNA]</scope>
    <source>
        <strain evidence="4">NIES 3700</strain>
    </source>
</reference>